<evidence type="ECO:0000313" key="4">
    <source>
        <dbReference type="Proteomes" id="UP000002588"/>
    </source>
</evidence>
<dbReference type="CDD" id="cd00254">
    <property type="entry name" value="LT-like"/>
    <property type="match status" value="1"/>
</dbReference>
<dbReference type="SUPFAM" id="SSF53955">
    <property type="entry name" value="Lysozyme-like"/>
    <property type="match status" value="1"/>
</dbReference>
<dbReference type="Pfam" id="PF01464">
    <property type="entry name" value="SLT"/>
    <property type="match status" value="1"/>
</dbReference>
<dbReference type="InterPro" id="IPR008258">
    <property type="entry name" value="Transglycosylase_SLT_dom_1"/>
</dbReference>
<reference evidence="3 4" key="1">
    <citation type="journal article" date="2006" name="Nat. Biotechnol.">
        <title>Complete genome of the mutualistic, N2-fixing grass endophyte Azoarcus sp. strain BH72.</title>
        <authorList>
            <person name="Krause A."/>
            <person name="Ramakumar A."/>
            <person name="Bartels D."/>
            <person name="Battistoni F."/>
            <person name="Bekel T."/>
            <person name="Boch J."/>
            <person name="Boehm M."/>
            <person name="Friedrich F."/>
            <person name="Hurek T."/>
            <person name="Krause L."/>
            <person name="Linke B."/>
            <person name="McHardy A.C."/>
            <person name="Sarkar A."/>
            <person name="Schneiker S."/>
            <person name="Syed A.A."/>
            <person name="Thauer R."/>
            <person name="Vorhoelter F.-J."/>
            <person name="Weidner S."/>
            <person name="Puehler A."/>
            <person name="Reinhold-Hurek B."/>
            <person name="Kaiser O."/>
            <person name="Goesmann A."/>
        </authorList>
    </citation>
    <scope>NUCLEOTIDE SEQUENCE [LARGE SCALE GENOMIC DNA]</scope>
    <source>
        <strain evidence="3 4">BH72</strain>
    </source>
</reference>
<comment type="similarity">
    <text evidence="1">Belongs to the transglycosylase Slt family.</text>
</comment>
<protein>
    <submittedName>
        <fullName evidence="3">Conserved hypothetical SLT domain protein</fullName>
    </submittedName>
</protein>
<dbReference type="STRING" id="62928.azo3627"/>
<feature type="domain" description="Transglycosylase SLT" evidence="2">
    <location>
        <begin position="184"/>
        <end position="279"/>
    </location>
</feature>
<dbReference type="InterPro" id="IPR006597">
    <property type="entry name" value="Sel1-like"/>
</dbReference>
<proteinExistence type="inferred from homology"/>
<dbReference type="PROSITE" id="PS00922">
    <property type="entry name" value="TRANSGLYCOSYLASE"/>
    <property type="match status" value="1"/>
</dbReference>
<dbReference type="HOGENOM" id="CLU_065765_0_0_4"/>
<dbReference type="InterPro" id="IPR011990">
    <property type="entry name" value="TPR-like_helical_dom_sf"/>
</dbReference>
<gene>
    <name evidence="3" type="ordered locus">azo3627</name>
</gene>
<dbReference type="EMBL" id="AM406670">
    <property type="protein sequence ID" value="CAL96243.1"/>
    <property type="molecule type" value="Genomic_DNA"/>
</dbReference>
<dbReference type="InterPro" id="IPR023346">
    <property type="entry name" value="Lysozyme-like_dom_sf"/>
</dbReference>
<evidence type="ECO:0000259" key="2">
    <source>
        <dbReference type="Pfam" id="PF01464"/>
    </source>
</evidence>
<dbReference type="PANTHER" id="PTHR37423">
    <property type="entry name" value="SOLUBLE LYTIC MUREIN TRANSGLYCOSYLASE-RELATED"/>
    <property type="match status" value="1"/>
</dbReference>
<dbReference type="Gene3D" id="1.10.530.10">
    <property type="match status" value="1"/>
</dbReference>
<dbReference type="GO" id="GO:0000270">
    <property type="term" value="P:peptidoglycan metabolic process"/>
    <property type="evidence" value="ECO:0007669"/>
    <property type="project" value="InterPro"/>
</dbReference>
<sequence length="318" mass="33427">MAIIQGIQGFIAAMRLSSSIRLCVAAALGCGAVLAYAGAPLVADGVPAWSDEPPVVARLIEAGYRAERSVPELAAARYCAAARAGSVEGQYRLGRLYLAGRGVARQTAVAATLLGAAARGGHEGAQALLAASPLAPADALPDCLYDTASISTDERDEVVPYEVVDRFVQALPGDKRRHALLVQRLAPRFAVDPRLALAIVRTESNFDAAAVSPKNAQGLMQLIPETAERFGVRNALDPEQNLRGGLAYLRWLLKQFEGDVALAAAAYNAGEGAVARHGGVPPYAETEEYVRRVLAFYRSSRHHAPDGGLAAVPAPARG</sequence>
<dbReference type="PANTHER" id="PTHR37423:SF2">
    <property type="entry name" value="MEMBRANE-BOUND LYTIC MUREIN TRANSGLYCOSYLASE C"/>
    <property type="match status" value="1"/>
</dbReference>
<keyword evidence="4" id="KW-1185">Reference proteome</keyword>
<dbReference type="SUPFAM" id="SSF81901">
    <property type="entry name" value="HCP-like"/>
    <property type="match status" value="1"/>
</dbReference>
<accession>A1KBN7</accession>
<dbReference type="CAZy" id="GH23">
    <property type="family name" value="Glycoside Hydrolase Family 23"/>
</dbReference>
<organism evidence="3 4">
    <name type="scientific">Azoarcus sp. (strain BH72)</name>
    <dbReference type="NCBI Taxonomy" id="418699"/>
    <lineage>
        <taxon>Bacteria</taxon>
        <taxon>Pseudomonadati</taxon>
        <taxon>Pseudomonadota</taxon>
        <taxon>Betaproteobacteria</taxon>
        <taxon>Rhodocyclales</taxon>
        <taxon>Zoogloeaceae</taxon>
        <taxon>Azoarcus</taxon>
    </lineage>
</organism>
<dbReference type="GO" id="GO:0016020">
    <property type="term" value="C:membrane"/>
    <property type="evidence" value="ECO:0007669"/>
    <property type="project" value="InterPro"/>
</dbReference>
<evidence type="ECO:0000256" key="1">
    <source>
        <dbReference type="ARBA" id="ARBA00007734"/>
    </source>
</evidence>
<dbReference type="GO" id="GO:0008933">
    <property type="term" value="F:peptidoglycan lytic transglycosylase activity"/>
    <property type="evidence" value="ECO:0007669"/>
    <property type="project" value="InterPro"/>
</dbReference>
<dbReference type="SMART" id="SM00671">
    <property type="entry name" value="SEL1"/>
    <property type="match status" value="1"/>
</dbReference>
<dbReference type="KEGG" id="azo:azo3627"/>
<dbReference type="Proteomes" id="UP000002588">
    <property type="component" value="Chromosome"/>
</dbReference>
<dbReference type="Gene3D" id="1.25.40.10">
    <property type="entry name" value="Tetratricopeptide repeat domain"/>
    <property type="match status" value="1"/>
</dbReference>
<dbReference type="AlphaFoldDB" id="A1KBN7"/>
<dbReference type="InterPro" id="IPR000189">
    <property type="entry name" value="Transglyc_AS"/>
</dbReference>
<dbReference type="eggNOG" id="COG0741">
    <property type="taxonomic scope" value="Bacteria"/>
</dbReference>
<name>A1KBN7_AZOSB</name>
<evidence type="ECO:0000313" key="3">
    <source>
        <dbReference type="EMBL" id="CAL96243.1"/>
    </source>
</evidence>